<organism evidence="1 2">
    <name type="scientific">Melia azedarach</name>
    <name type="common">Chinaberry tree</name>
    <dbReference type="NCBI Taxonomy" id="155640"/>
    <lineage>
        <taxon>Eukaryota</taxon>
        <taxon>Viridiplantae</taxon>
        <taxon>Streptophyta</taxon>
        <taxon>Embryophyta</taxon>
        <taxon>Tracheophyta</taxon>
        <taxon>Spermatophyta</taxon>
        <taxon>Magnoliopsida</taxon>
        <taxon>eudicotyledons</taxon>
        <taxon>Gunneridae</taxon>
        <taxon>Pentapetalae</taxon>
        <taxon>rosids</taxon>
        <taxon>malvids</taxon>
        <taxon>Sapindales</taxon>
        <taxon>Meliaceae</taxon>
        <taxon>Melia</taxon>
    </lineage>
</organism>
<keyword evidence="2" id="KW-1185">Reference proteome</keyword>
<gene>
    <name evidence="1" type="ORF">OWV82_006893</name>
</gene>
<dbReference type="EMBL" id="CM051396">
    <property type="protein sequence ID" value="KAJ4723531.1"/>
    <property type="molecule type" value="Genomic_DNA"/>
</dbReference>
<reference evidence="1 2" key="1">
    <citation type="journal article" date="2023" name="Science">
        <title>Complex scaffold remodeling in plant triterpene biosynthesis.</title>
        <authorList>
            <person name="De La Pena R."/>
            <person name="Hodgson H."/>
            <person name="Liu J.C."/>
            <person name="Stephenson M.J."/>
            <person name="Martin A.C."/>
            <person name="Owen C."/>
            <person name="Harkess A."/>
            <person name="Leebens-Mack J."/>
            <person name="Jimenez L.E."/>
            <person name="Osbourn A."/>
            <person name="Sattely E.S."/>
        </authorList>
    </citation>
    <scope>NUCLEOTIDE SEQUENCE [LARGE SCALE GENOMIC DNA]</scope>
    <source>
        <strain evidence="2">cv. JPN11</strain>
        <tissue evidence="1">Leaf</tissue>
    </source>
</reference>
<comment type="caution">
    <text evidence="1">The sequence shown here is derived from an EMBL/GenBank/DDBJ whole genome shotgun (WGS) entry which is preliminary data.</text>
</comment>
<evidence type="ECO:0000313" key="2">
    <source>
        <dbReference type="Proteomes" id="UP001164539"/>
    </source>
</evidence>
<protein>
    <submittedName>
        <fullName evidence="1">Retrovirus-related Pol polyprotein from transposon TNT 1-94</fullName>
    </submittedName>
</protein>
<evidence type="ECO:0000313" key="1">
    <source>
        <dbReference type="EMBL" id="KAJ4723531.1"/>
    </source>
</evidence>
<name>A0ACC1YIB8_MELAZ</name>
<sequence length="378" mass="43218">MTTSKFDIKKFTRENDFNLWRIKMRALLVHQGLEEALEDADEMSNTLTEKEKRDILRKAHSAIVLSLGDKALREVYKHKTAAELWAKLESLYMKKFLANKLYRKRRLYTLAMEEGTSLDEHLDMFNKIILDLENIDIKVDREDQALLLLCSLPSSYEHFVDTLLYGRNSITMEDVKVALNSKELNKRTEREREEGEGLNANARGRLEKRETKNKNQGRSKSKTKKRKCFFLPQRIADLLIASSDKFEGEWVLDSSCSFHMSPNRNLFDSLNYIDGGRVLMGNNIACKVVGIGNIKIRMFEGILRLIQGVRYVPDLKRNLISLGMLDKSGCILKAENGVLKVVKGSLVIMKGERRNGLYILQSMAPSGNSAESLNSTDD</sequence>
<dbReference type="Proteomes" id="UP001164539">
    <property type="component" value="Chromosome 3"/>
</dbReference>
<proteinExistence type="predicted"/>
<accession>A0ACC1YIB8</accession>